<dbReference type="AlphaFoldDB" id="A0A1Y2GR41"/>
<dbReference type="STRING" id="64571.A0A1Y2GR41"/>
<dbReference type="PANTHER" id="PTHR15555">
    <property type="entry name" value="ZINC FINGER HIT DOMAIN CONTAINING PROTEIN 2 PROTEIN FON -RELATED"/>
    <property type="match status" value="1"/>
</dbReference>
<proteinExistence type="predicted"/>
<dbReference type="GO" id="GO:0008270">
    <property type="term" value="F:zinc ion binding"/>
    <property type="evidence" value="ECO:0007669"/>
    <property type="project" value="UniProtKB-UniRule"/>
</dbReference>
<dbReference type="Gene3D" id="3.30.60.190">
    <property type="match status" value="1"/>
</dbReference>
<dbReference type="PROSITE" id="PS51083">
    <property type="entry name" value="ZF_HIT"/>
    <property type="match status" value="1"/>
</dbReference>
<keyword evidence="1" id="KW-0862">Zinc</keyword>
<dbReference type="RefSeq" id="XP_021881998.1">
    <property type="nucleotide sequence ID" value="XM_022030027.1"/>
</dbReference>
<dbReference type="InterPro" id="IPR039646">
    <property type="entry name" value="ZNHIT2"/>
</dbReference>
<feature type="compositionally biased region" description="Basic and acidic residues" evidence="2">
    <location>
        <begin position="272"/>
        <end position="297"/>
    </location>
</feature>
<keyword evidence="1" id="KW-0479">Metal-binding</keyword>
<comment type="caution">
    <text evidence="4">The sequence shown here is derived from an EMBL/GenBank/DDBJ whole genome shotgun (WGS) entry which is preliminary data.</text>
</comment>
<feature type="domain" description="HIT-type" evidence="3">
    <location>
        <begin position="17"/>
        <end position="50"/>
    </location>
</feature>
<dbReference type="CDD" id="cd23024">
    <property type="entry name" value="zf-HIT_ZNHIT2-3"/>
    <property type="match status" value="1"/>
</dbReference>
<gene>
    <name evidence="4" type="ORF">BCR41DRAFT_421475</name>
</gene>
<dbReference type="SUPFAM" id="SSF144232">
    <property type="entry name" value="HIT/MYND zinc finger-like"/>
    <property type="match status" value="1"/>
</dbReference>
<evidence type="ECO:0000256" key="2">
    <source>
        <dbReference type="SAM" id="MobiDB-lite"/>
    </source>
</evidence>
<reference evidence="4 5" key="1">
    <citation type="submission" date="2016-07" db="EMBL/GenBank/DDBJ databases">
        <title>Pervasive Adenine N6-methylation of Active Genes in Fungi.</title>
        <authorList>
            <consortium name="DOE Joint Genome Institute"/>
            <person name="Mondo S.J."/>
            <person name="Dannebaum R.O."/>
            <person name="Kuo R.C."/>
            <person name="Labutti K."/>
            <person name="Haridas S."/>
            <person name="Kuo A."/>
            <person name="Salamov A."/>
            <person name="Ahrendt S.R."/>
            <person name="Lipzen A."/>
            <person name="Sullivan W."/>
            <person name="Andreopoulos W.B."/>
            <person name="Clum A."/>
            <person name="Lindquist E."/>
            <person name="Daum C."/>
            <person name="Ramamoorthy G.K."/>
            <person name="Gryganskyi A."/>
            <person name="Culley D."/>
            <person name="Magnuson J.K."/>
            <person name="James T.Y."/>
            <person name="O'Malley M.A."/>
            <person name="Stajich J.E."/>
            <person name="Spatafora J.W."/>
            <person name="Visel A."/>
            <person name="Grigoriev I.V."/>
        </authorList>
    </citation>
    <scope>NUCLEOTIDE SEQUENCE [LARGE SCALE GENOMIC DNA]</scope>
    <source>
        <strain evidence="4 5">NRRL 3116</strain>
    </source>
</reference>
<dbReference type="GeneID" id="33571870"/>
<name>A0A1Y2GR41_9FUNG</name>
<keyword evidence="1" id="KW-0863">Zinc-finger</keyword>
<accession>A0A1Y2GR41</accession>
<evidence type="ECO:0000259" key="3">
    <source>
        <dbReference type="PROSITE" id="PS51083"/>
    </source>
</evidence>
<dbReference type="Proteomes" id="UP000193648">
    <property type="component" value="Unassembled WGS sequence"/>
</dbReference>
<protein>
    <recommendedName>
        <fullName evidence="3">HIT-type domain-containing protein</fullName>
    </recommendedName>
</protein>
<feature type="region of interest" description="Disordered" evidence="2">
    <location>
        <begin position="732"/>
        <end position="751"/>
    </location>
</feature>
<sequence>MVVPRKHRTVVENIYPCGICKVNPYKYICPRCNLRYCSVICYKDQSHTQCTESFYKDSVMSELQSNPTIQTEDRKNMLRILDRFEKQAIEEEQRMDMSEEELMENLQNQYHHHQQQNQQKQGQDHDKQSSAPTTTGTTATTLRRKLTQQERDALIRKAIEEEQIEERRKWSLKEHELEGVDTPAHLTEHEEEIKRMLEKEHQDLIDRFRGVDLDKESFVNIWARLSLEEQQEFQEMFMITELNKGGTSNESIGEEGDGEINNDTGQEEEQEARELLQEMGETLRRGDESLKKRDRSSNDNNNNNPAILAELDVEDLRAIRDAEISELIPIWRPWWEIEAENTGHLKKSTVPDTEEITNKEEFKRLNAGSIHATASSEPSNLSNRATNILTTSGRFLEKWVLDEEALLRPHRSLIQDASEQQDLMAVKAGLPSLIKPPHPSLIYHISALIFAYAATSRVLNGDLLEEPEQTLAYIFDLCPFYSPTSTIPTSSSLKKRASVSVQPTITSNGDSSAKSAAADAAVAPSTEAAATRLTTPQQALEVYDFETTLAVVQTSSLDSKLWKGDTLRLDMLSLLLQDLALLLTQPSRCLRSIREIKQTFDPIIQLETQIESKPKISRQHQRAVNADTGVSGARTPKMFSKSWLLRLYKKLEFYESYLLSEEWFLKTDRLDRVRAEVLMTQLRIRQEMVGWTKELESIRKMMEQQRIEIPSQVSQANRESKTLLSREHFGDLGQEIPNHASSNKPLIQELP</sequence>
<dbReference type="PANTHER" id="PTHR15555:SF0">
    <property type="entry name" value="ZINC FINGER HIT DOMAIN-CONTAINING PROTEIN 2"/>
    <property type="match status" value="1"/>
</dbReference>
<dbReference type="Pfam" id="PF04438">
    <property type="entry name" value="zf-HIT"/>
    <property type="match status" value="1"/>
</dbReference>
<organism evidence="4 5">
    <name type="scientific">Lobosporangium transversale</name>
    <dbReference type="NCBI Taxonomy" id="64571"/>
    <lineage>
        <taxon>Eukaryota</taxon>
        <taxon>Fungi</taxon>
        <taxon>Fungi incertae sedis</taxon>
        <taxon>Mucoromycota</taxon>
        <taxon>Mortierellomycotina</taxon>
        <taxon>Mortierellomycetes</taxon>
        <taxon>Mortierellales</taxon>
        <taxon>Mortierellaceae</taxon>
        <taxon>Lobosporangium</taxon>
    </lineage>
</organism>
<keyword evidence="5" id="KW-1185">Reference proteome</keyword>
<feature type="compositionally biased region" description="Acidic residues" evidence="2">
    <location>
        <begin position="252"/>
        <end position="271"/>
    </location>
</feature>
<feature type="compositionally biased region" description="Low complexity" evidence="2">
    <location>
        <begin position="129"/>
        <end position="141"/>
    </location>
</feature>
<dbReference type="InterPro" id="IPR007529">
    <property type="entry name" value="Znf_HIT"/>
</dbReference>
<feature type="region of interest" description="Disordered" evidence="2">
    <location>
        <begin position="110"/>
        <end position="145"/>
    </location>
</feature>
<evidence type="ECO:0000256" key="1">
    <source>
        <dbReference type="PROSITE-ProRule" id="PRU00453"/>
    </source>
</evidence>
<feature type="region of interest" description="Disordered" evidence="2">
    <location>
        <begin position="245"/>
        <end position="305"/>
    </location>
</feature>
<dbReference type="InParanoid" id="A0A1Y2GR41"/>
<evidence type="ECO:0000313" key="4">
    <source>
        <dbReference type="EMBL" id="ORZ18203.1"/>
    </source>
</evidence>
<dbReference type="EMBL" id="MCFF01000015">
    <property type="protein sequence ID" value="ORZ18203.1"/>
    <property type="molecule type" value="Genomic_DNA"/>
</dbReference>
<dbReference type="OrthoDB" id="18412at2759"/>
<evidence type="ECO:0000313" key="5">
    <source>
        <dbReference type="Proteomes" id="UP000193648"/>
    </source>
</evidence>